<evidence type="ECO:0000313" key="8">
    <source>
        <dbReference type="EMBL" id="CDB44866.1"/>
    </source>
</evidence>
<accession>R6IHP7</accession>
<dbReference type="eggNOG" id="COG2059">
    <property type="taxonomic scope" value="Bacteria"/>
</dbReference>
<feature type="transmembrane region" description="Helical" evidence="7">
    <location>
        <begin position="118"/>
        <end position="139"/>
    </location>
</feature>
<feature type="transmembrane region" description="Helical" evidence="7">
    <location>
        <begin position="84"/>
        <end position="106"/>
    </location>
</feature>
<keyword evidence="5 7" id="KW-1133">Transmembrane helix</keyword>
<feature type="transmembrane region" description="Helical" evidence="7">
    <location>
        <begin position="57"/>
        <end position="77"/>
    </location>
</feature>
<reference evidence="8" key="1">
    <citation type="submission" date="2012-11" db="EMBL/GenBank/DDBJ databases">
        <title>Dependencies among metagenomic species, viruses, plasmids and units of genetic variation.</title>
        <authorList>
            <person name="Nielsen H.B."/>
            <person name="Almeida M."/>
            <person name="Juncker A.S."/>
            <person name="Rasmussen S."/>
            <person name="Li J."/>
            <person name="Sunagawa S."/>
            <person name="Plichta D."/>
            <person name="Gautier L."/>
            <person name="Le Chatelier E."/>
            <person name="Peletier E."/>
            <person name="Bonde I."/>
            <person name="Nielsen T."/>
            <person name="Manichanh C."/>
            <person name="Arumugam M."/>
            <person name="Batto J."/>
            <person name="Santos M.B.Q.D."/>
            <person name="Blom N."/>
            <person name="Borruel N."/>
            <person name="Burgdorf K.S."/>
            <person name="Boumezbeur F."/>
            <person name="Casellas F."/>
            <person name="Dore J."/>
            <person name="Guarner F."/>
            <person name="Hansen T."/>
            <person name="Hildebrand F."/>
            <person name="Kaas R.S."/>
            <person name="Kennedy S."/>
            <person name="Kristiansen K."/>
            <person name="Kultima J.R."/>
            <person name="Leonard P."/>
            <person name="Levenez F."/>
            <person name="Lund O."/>
            <person name="Moumen B."/>
            <person name="Le Paslier D."/>
            <person name="Pons N."/>
            <person name="Pedersen O."/>
            <person name="Prifti E."/>
            <person name="Qin J."/>
            <person name="Raes J."/>
            <person name="Tap J."/>
            <person name="Tims S."/>
            <person name="Ussery D.W."/>
            <person name="Yamada T."/>
            <person name="MetaHit consortium"/>
            <person name="Renault P."/>
            <person name="Sicheritz-Ponten T."/>
            <person name="Bork P."/>
            <person name="Wang J."/>
            <person name="Brunak S."/>
            <person name="Ehrlich S.D."/>
        </authorList>
    </citation>
    <scope>NUCLEOTIDE SEQUENCE [LARGE SCALE GENOMIC DNA]</scope>
</reference>
<name>R6IHP7_9FIRM</name>
<dbReference type="InterPro" id="IPR052518">
    <property type="entry name" value="CHR_Transporter"/>
</dbReference>
<dbReference type="Pfam" id="PF02417">
    <property type="entry name" value="Chromate_transp"/>
    <property type="match status" value="1"/>
</dbReference>
<dbReference type="AlphaFoldDB" id="R6IHP7"/>
<gene>
    <name evidence="8" type="ORF">BN533_02086</name>
</gene>
<evidence type="ECO:0000256" key="3">
    <source>
        <dbReference type="ARBA" id="ARBA00022475"/>
    </source>
</evidence>
<evidence type="ECO:0000256" key="1">
    <source>
        <dbReference type="ARBA" id="ARBA00004651"/>
    </source>
</evidence>
<comment type="similarity">
    <text evidence="2">Belongs to the chromate ion transporter (CHR) (TC 2.A.51) family.</text>
</comment>
<dbReference type="STRING" id="1262914.BN533_02086"/>
<evidence type="ECO:0000256" key="2">
    <source>
        <dbReference type="ARBA" id="ARBA00005262"/>
    </source>
</evidence>
<dbReference type="PANTHER" id="PTHR43663">
    <property type="entry name" value="CHROMATE TRANSPORT PROTEIN-RELATED"/>
    <property type="match status" value="1"/>
</dbReference>
<keyword evidence="6 7" id="KW-0472">Membrane</keyword>
<keyword evidence="3" id="KW-1003">Cell membrane</keyword>
<feature type="transmembrane region" description="Helical" evidence="7">
    <location>
        <begin position="20"/>
        <end position="37"/>
    </location>
</feature>
<evidence type="ECO:0000256" key="5">
    <source>
        <dbReference type="ARBA" id="ARBA00022989"/>
    </source>
</evidence>
<evidence type="ECO:0000256" key="7">
    <source>
        <dbReference type="SAM" id="Phobius"/>
    </source>
</evidence>
<evidence type="ECO:0000256" key="6">
    <source>
        <dbReference type="ARBA" id="ARBA00023136"/>
    </source>
</evidence>
<organism evidence="8">
    <name type="scientific">Phascolarctobacterium faecium</name>
    <dbReference type="NCBI Taxonomy" id="33025"/>
    <lineage>
        <taxon>Bacteria</taxon>
        <taxon>Bacillati</taxon>
        <taxon>Bacillota</taxon>
        <taxon>Negativicutes</taxon>
        <taxon>Acidaminococcales</taxon>
        <taxon>Acidaminococcaceae</taxon>
        <taxon>Phascolarctobacterium</taxon>
    </lineage>
</organism>
<dbReference type="RefSeq" id="WP_021718985.1">
    <property type="nucleotide sequence ID" value="NZ_CAKVRS010000009.1"/>
</dbReference>
<proteinExistence type="inferred from homology"/>
<dbReference type="EMBL" id="CBDS010000003">
    <property type="protein sequence ID" value="CDB44866.1"/>
    <property type="molecule type" value="Genomic_DNA"/>
</dbReference>
<keyword evidence="4 7" id="KW-0812">Transmembrane</keyword>
<comment type="subcellular location">
    <subcellularLocation>
        <location evidence="1">Cell membrane</location>
        <topology evidence="1">Multi-pass membrane protein</topology>
    </subcellularLocation>
</comment>
<evidence type="ECO:0000256" key="4">
    <source>
        <dbReference type="ARBA" id="ARBA00022692"/>
    </source>
</evidence>
<dbReference type="InterPro" id="IPR003370">
    <property type="entry name" value="Chromate_transpt"/>
</dbReference>
<dbReference type="PANTHER" id="PTHR43663:SF2">
    <property type="entry name" value="CHROMATE TRANSPORT PROTEIN-RELATED"/>
    <property type="match status" value="1"/>
</dbReference>
<dbReference type="HOGENOM" id="CLU_018106_1_0_9"/>
<feature type="transmembrane region" description="Helical" evidence="7">
    <location>
        <begin position="151"/>
        <end position="183"/>
    </location>
</feature>
<sequence>MNNSVVIDKKFYWELFKSTFLISAFTVGGGFVIIPLLKAKYVDHYKWMSDKEALDLVSVAQSAPGVVAVNAAIIIGYRLAGYTGAAVTLLATVLPPLITLTVISYFYDAFAHNYYVQILLRGMQCGATALILDVGINLLQKELKKKLLLPCLIIFGTFIANYFFQVNIMYLILIDAVIGYLWLQDEKYS</sequence>
<comment type="caution">
    <text evidence="8">The sequence shown here is derived from an EMBL/GenBank/DDBJ whole genome shotgun (WGS) entry which is preliminary data.</text>
</comment>
<dbReference type="GO" id="GO:0005886">
    <property type="term" value="C:plasma membrane"/>
    <property type="evidence" value="ECO:0007669"/>
    <property type="project" value="UniProtKB-SubCell"/>
</dbReference>
<protein>
    <submittedName>
        <fullName evidence="8">Chromate transport protein</fullName>
    </submittedName>
</protein>
<dbReference type="GO" id="GO:0015109">
    <property type="term" value="F:chromate transmembrane transporter activity"/>
    <property type="evidence" value="ECO:0007669"/>
    <property type="project" value="InterPro"/>
</dbReference>